<keyword evidence="1" id="KW-0472">Membrane</keyword>
<organism evidence="2 3">
    <name type="scientific">Pochonia chlamydosporia 170</name>
    <dbReference type="NCBI Taxonomy" id="1380566"/>
    <lineage>
        <taxon>Eukaryota</taxon>
        <taxon>Fungi</taxon>
        <taxon>Dikarya</taxon>
        <taxon>Ascomycota</taxon>
        <taxon>Pezizomycotina</taxon>
        <taxon>Sordariomycetes</taxon>
        <taxon>Hypocreomycetidae</taxon>
        <taxon>Hypocreales</taxon>
        <taxon>Clavicipitaceae</taxon>
        <taxon>Pochonia</taxon>
    </lineage>
</organism>
<feature type="transmembrane region" description="Helical" evidence="1">
    <location>
        <begin position="521"/>
        <end position="545"/>
    </location>
</feature>
<keyword evidence="1" id="KW-0812">Transmembrane</keyword>
<name>A0A179F8I8_METCM</name>
<proteinExistence type="predicted"/>
<dbReference type="Proteomes" id="UP000078397">
    <property type="component" value="Unassembled WGS sequence"/>
</dbReference>
<keyword evidence="1" id="KW-1133">Transmembrane helix</keyword>
<dbReference type="EMBL" id="LSBJ02000007">
    <property type="protein sequence ID" value="OAQ61746.1"/>
    <property type="molecule type" value="Genomic_DNA"/>
</dbReference>
<dbReference type="GeneID" id="28852057"/>
<dbReference type="KEGG" id="pchm:VFPPC_09543"/>
<gene>
    <name evidence="2" type="ORF">VFPPC_09543</name>
</gene>
<keyword evidence="3" id="KW-1185">Reference proteome</keyword>
<dbReference type="RefSeq" id="XP_018139450.1">
    <property type="nucleotide sequence ID" value="XM_018288063.1"/>
</dbReference>
<comment type="caution">
    <text evidence="2">The sequence shown here is derived from an EMBL/GenBank/DDBJ whole genome shotgun (WGS) entry which is preliminary data.</text>
</comment>
<feature type="transmembrane region" description="Helical" evidence="1">
    <location>
        <begin position="448"/>
        <end position="471"/>
    </location>
</feature>
<reference evidence="2 3" key="1">
    <citation type="journal article" date="2016" name="PLoS Pathog.">
        <title>Biosynthesis of antibiotic leucinostatins in bio-control fungus Purpureocillium lilacinum and their inhibition on phytophthora revealed by genome mining.</title>
        <authorList>
            <person name="Wang G."/>
            <person name="Liu Z."/>
            <person name="Lin R."/>
            <person name="Li E."/>
            <person name="Mao Z."/>
            <person name="Ling J."/>
            <person name="Yang Y."/>
            <person name="Yin W.B."/>
            <person name="Xie B."/>
        </authorList>
    </citation>
    <scope>NUCLEOTIDE SEQUENCE [LARGE SCALE GENOMIC DNA]</scope>
    <source>
        <strain evidence="2">170</strain>
    </source>
</reference>
<sequence>MEDKNCPNQFPGFTHNGDCNLICKPTEWKDIMLFFLGNYGAHAATVIGKPGQSTLSWAMSILLALCFPGAGVLTGVQAISSLACFAPTELTKATRAGALCMVIKPDELVFAEDDVEAVASVPVDRQTSELTGSEGDERTQTNIIDGAQTTQDGMPRRVLYDEPRTTRTTSCICRDGICVSCVENKARDTITVAQAEVNEGFDGKTDEIFPPYVSITHVNGLSRLPSGYRLLVLPEWVTFENDVADNQETGFRNWARYTFVVPFQSRNRTMGTISSSYNILKILISIGQLIYAAITLYDTRGNQIAVYGYAAFGLTVAPYIWMSMVNLLGNLICPQYPTMFLVNSPTLDELREKIRQNGMVDRYTLDSTVGRISKETQDRVIHSYGTVLRGDNAVSMALEMFHNANTRDRVRVIVRVYIAYAIAAVPIVIVGAISSFKSGKSKPYQRVWTMLWLCLGPMVGTGLGSISMAFVESRPVLWRSVGVRRQEHQRTEDNVAAQARAGEKADDDPWWERDLSGFFKFFSVLLTLFTVMYMIPAIGGFVVVGKMLNEYGTCMKTD</sequence>
<feature type="transmembrane region" description="Helical" evidence="1">
    <location>
        <begin position="304"/>
        <end position="321"/>
    </location>
</feature>
<feature type="transmembrane region" description="Helical" evidence="1">
    <location>
        <begin position="417"/>
        <end position="436"/>
    </location>
</feature>
<evidence type="ECO:0000256" key="1">
    <source>
        <dbReference type="SAM" id="Phobius"/>
    </source>
</evidence>
<dbReference type="AlphaFoldDB" id="A0A179F8I8"/>
<evidence type="ECO:0000313" key="2">
    <source>
        <dbReference type="EMBL" id="OAQ61746.1"/>
    </source>
</evidence>
<dbReference type="OrthoDB" id="4941419at2759"/>
<feature type="transmembrane region" description="Helical" evidence="1">
    <location>
        <begin position="279"/>
        <end position="297"/>
    </location>
</feature>
<protein>
    <submittedName>
        <fullName evidence="2">Nacht domain-containing protein</fullName>
    </submittedName>
</protein>
<evidence type="ECO:0000313" key="3">
    <source>
        <dbReference type="Proteomes" id="UP000078397"/>
    </source>
</evidence>
<accession>A0A179F8I8</accession>